<dbReference type="SUPFAM" id="SSF53300">
    <property type="entry name" value="vWA-like"/>
    <property type="match status" value="1"/>
</dbReference>
<accession>A0A2U3THH0</accession>
<reference evidence="3 4" key="1">
    <citation type="submission" date="2018-04" db="EMBL/GenBank/DDBJ databases">
        <title>Denitrifier Microvirgula.</title>
        <authorList>
            <person name="Anderson E."/>
            <person name="Jang J."/>
            <person name="Ishii S."/>
        </authorList>
    </citation>
    <scope>NUCLEOTIDE SEQUENCE [LARGE SCALE GENOMIC DNA]</scope>
    <source>
        <strain evidence="3 4">BE2.4</strain>
    </source>
</reference>
<dbReference type="InterPro" id="IPR036465">
    <property type="entry name" value="vWFA_dom_sf"/>
</dbReference>
<feature type="transmembrane region" description="Helical" evidence="1">
    <location>
        <begin position="12"/>
        <end position="33"/>
    </location>
</feature>
<evidence type="ECO:0000256" key="1">
    <source>
        <dbReference type="SAM" id="Phobius"/>
    </source>
</evidence>
<evidence type="ECO:0000313" key="3">
    <source>
        <dbReference type="EMBL" id="AVY92862.1"/>
    </source>
</evidence>
<dbReference type="Gene3D" id="3.40.50.410">
    <property type="entry name" value="von Willebrand factor, type A domain"/>
    <property type="match status" value="1"/>
</dbReference>
<dbReference type="InterPro" id="IPR028087">
    <property type="entry name" value="Tad_N"/>
</dbReference>
<gene>
    <name evidence="3" type="ORF">DAI18_01505</name>
</gene>
<keyword evidence="1" id="KW-1133">Transmembrane helix</keyword>
<dbReference type="EMBL" id="CP028519">
    <property type="protein sequence ID" value="AVY92862.1"/>
    <property type="molecule type" value="Genomic_DNA"/>
</dbReference>
<dbReference type="RefSeq" id="WP_107888596.1">
    <property type="nucleotide sequence ID" value="NZ_CP028519.1"/>
</dbReference>
<dbReference type="Proteomes" id="UP000244173">
    <property type="component" value="Chromosome"/>
</dbReference>
<dbReference type="KEGG" id="maer:DAI18_01505"/>
<keyword evidence="1" id="KW-0812">Transmembrane</keyword>
<dbReference type="AlphaFoldDB" id="A0A2U3THH0"/>
<evidence type="ECO:0000313" key="4">
    <source>
        <dbReference type="Proteomes" id="UP000244173"/>
    </source>
</evidence>
<protein>
    <recommendedName>
        <fullName evidence="2">Putative Flp pilus-assembly TadG-like N-terminal domain-containing protein</fullName>
    </recommendedName>
</protein>
<organism evidence="3 4">
    <name type="scientific">Microvirgula aerodenitrificans</name>
    <dbReference type="NCBI Taxonomy" id="57480"/>
    <lineage>
        <taxon>Bacteria</taxon>
        <taxon>Pseudomonadati</taxon>
        <taxon>Pseudomonadota</taxon>
        <taxon>Betaproteobacteria</taxon>
        <taxon>Neisseriales</taxon>
        <taxon>Aquaspirillaceae</taxon>
        <taxon>Microvirgula</taxon>
    </lineage>
</organism>
<dbReference type="Pfam" id="PF13400">
    <property type="entry name" value="Tad"/>
    <property type="match status" value="1"/>
</dbReference>
<keyword evidence="1" id="KW-0472">Membrane</keyword>
<name>A0A2U3THH0_9NEIS</name>
<sequence>MTPTSSVRRQRGSVTLMFLFSMTSIMLSLLAAIDIMRYNLVQSRLQSALDAAVLAAGRNLGNLGDSPSQSSQQAWRQDAIGYLSANMPNGYLGSNYDIDKVEITVSGDARTGQQIGMRATAELPLLVAGFLTTKTLPLAAGNTAMRRSRSDLELVMVLDNTGSMDWGDNNDWPSKPSRLDALKSAANTLVDTLFSENIPNSSFSIGLVPFATTVNPRDMNGNKMTRLLKNGSTSPLTSSSWDGCLVDPREAGGYLPTPPKAQNPASRPFAAYARMTRNPYNSSLYTLSTNGCIQTPTTFLTSNKTTIKKGISAMTPDGGTVIPAGTMWGWRMLSPDWRGPMAGAAPPCLRTEAAF</sequence>
<evidence type="ECO:0000259" key="2">
    <source>
        <dbReference type="Pfam" id="PF13400"/>
    </source>
</evidence>
<keyword evidence="4" id="KW-1185">Reference proteome</keyword>
<proteinExistence type="predicted"/>
<feature type="domain" description="Putative Flp pilus-assembly TadG-like N-terminal" evidence="2">
    <location>
        <begin position="12"/>
        <end position="58"/>
    </location>
</feature>